<evidence type="ECO:0000313" key="2">
    <source>
        <dbReference type="EMBL" id="CUB05286.1"/>
    </source>
</evidence>
<dbReference type="STRING" id="1137284.GCA_001418205_02868"/>
<sequence length="216" mass="23331">MTKFHDKHGSERDDSLSAFLDNEATPTDIEILLNSDINDLASKLDHYHQIQQAIQPDQVSLIDDSGAFLAQMHAKLEQGKPDTNVVAFPKQNTHLLKSEKLEQVALPNLSQSHGSKRSFFSGLAVAASVAFVVVLGGNVLLEGGSATTKTPTFAATSTPQVTPLEPITALSAEEALQNNERLQNYLRQHAQQASMTVGQGMIPMAKVVGYPQGNDQ</sequence>
<dbReference type="EMBL" id="CYHG01000010">
    <property type="protein sequence ID" value="CUB05286.1"/>
    <property type="molecule type" value="Genomic_DNA"/>
</dbReference>
<keyword evidence="3" id="KW-1185">Reference proteome</keyword>
<evidence type="ECO:0000313" key="3">
    <source>
        <dbReference type="Proteomes" id="UP000182769"/>
    </source>
</evidence>
<organism evidence="2 3">
    <name type="scientific">Marinomonas fungiae</name>
    <dbReference type="NCBI Taxonomy" id="1137284"/>
    <lineage>
        <taxon>Bacteria</taxon>
        <taxon>Pseudomonadati</taxon>
        <taxon>Pseudomonadota</taxon>
        <taxon>Gammaproteobacteria</taxon>
        <taxon>Oceanospirillales</taxon>
        <taxon>Oceanospirillaceae</taxon>
        <taxon>Marinomonas</taxon>
    </lineage>
</organism>
<reference evidence="3" key="1">
    <citation type="submission" date="2015-08" db="EMBL/GenBank/DDBJ databases">
        <authorList>
            <person name="Varghese N."/>
        </authorList>
    </citation>
    <scope>NUCLEOTIDE SEQUENCE [LARGE SCALE GENOMIC DNA]</scope>
    <source>
        <strain evidence="3">JCM 18476</strain>
    </source>
</reference>
<keyword evidence="1" id="KW-0472">Membrane</keyword>
<keyword evidence="1" id="KW-1133">Transmembrane helix</keyword>
<evidence type="ECO:0000256" key="1">
    <source>
        <dbReference type="SAM" id="Phobius"/>
    </source>
</evidence>
<protein>
    <submittedName>
        <fullName evidence="2">Anti sigma-E protein RseA, N-terminal domain</fullName>
    </submittedName>
</protein>
<dbReference type="AlphaFoldDB" id="A0A0K6IQA9"/>
<gene>
    <name evidence="2" type="ORF">Ga0061065_11027</name>
</gene>
<feature type="transmembrane region" description="Helical" evidence="1">
    <location>
        <begin position="119"/>
        <end position="141"/>
    </location>
</feature>
<dbReference type="OrthoDB" id="6104308at2"/>
<keyword evidence="1" id="KW-0812">Transmembrane</keyword>
<name>A0A0K6IQA9_9GAMM</name>
<dbReference type="RefSeq" id="WP_055463920.1">
    <property type="nucleotide sequence ID" value="NZ_CYHG01000010.1"/>
</dbReference>
<proteinExistence type="predicted"/>
<dbReference type="Proteomes" id="UP000182769">
    <property type="component" value="Unassembled WGS sequence"/>
</dbReference>
<accession>A0A0K6IQA9</accession>